<evidence type="ECO:0000313" key="3">
    <source>
        <dbReference type="Proteomes" id="UP000652761"/>
    </source>
</evidence>
<feature type="compositionally biased region" description="Polar residues" evidence="1">
    <location>
        <begin position="78"/>
        <end position="103"/>
    </location>
</feature>
<organism evidence="2 3">
    <name type="scientific">Colocasia esculenta</name>
    <name type="common">Wild taro</name>
    <name type="synonym">Arum esculentum</name>
    <dbReference type="NCBI Taxonomy" id="4460"/>
    <lineage>
        <taxon>Eukaryota</taxon>
        <taxon>Viridiplantae</taxon>
        <taxon>Streptophyta</taxon>
        <taxon>Embryophyta</taxon>
        <taxon>Tracheophyta</taxon>
        <taxon>Spermatophyta</taxon>
        <taxon>Magnoliopsida</taxon>
        <taxon>Liliopsida</taxon>
        <taxon>Araceae</taxon>
        <taxon>Aroideae</taxon>
        <taxon>Colocasieae</taxon>
        <taxon>Colocasia</taxon>
    </lineage>
</organism>
<dbReference type="Proteomes" id="UP000652761">
    <property type="component" value="Unassembled WGS sequence"/>
</dbReference>
<accession>A0A843VTE7</accession>
<feature type="compositionally biased region" description="Low complexity" evidence="1">
    <location>
        <begin position="104"/>
        <end position="116"/>
    </location>
</feature>
<protein>
    <submittedName>
        <fullName evidence="2">Uncharacterized protein</fullName>
    </submittedName>
</protein>
<comment type="caution">
    <text evidence="2">The sequence shown here is derived from an EMBL/GenBank/DDBJ whole genome shotgun (WGS) entry which is preliminary data.</text>
</comment>
<reference evidence="2" key="1">
    <citation type="submission" date="2017-07" db="EMBL/GenBank/DDBJ databases">
        <title>Taro Niue Genome Assembly and Annotation.</title>
        <authorList>
            <person name="Atibalentja N."/>
            <person name="Keating K."/>
            <person name="Fields C.J."/>
        </authorList>
    </citation>
    <scope>NUCLEOTIDE SEQUENCE</scope>
    <source>
        <strain evidence="2">Niue_2</strain>
        <tissue evidence="2">Leaf</tissue>
    </source>
</reference>
<name>A0A843VTE7_COLES</name>
<evidence type="ECO:0000256" key="1">
    <source>
        <dbReference type="SAM" id="MobiDB-lite"/>
    </source>
</evidence>
<dbReference type="AlphaFoldDB" id="A0A843VTE7"/>
<sequence>MPPDCLHCGALILRPAEGGVKSPSSPHRGITRSHFLWAERSSSSTPLHPQEDMELSHLLSRYSPSQLLQFLSRSKTSCASTPIPQAKSQAQPNVPSGRVPSNISTQSRTSTQVRSTIPCKSMHSTTPKAPPPQDYIHRSEMEGYQLEASLDIGGCFPDHGLEVTTPQNPEESPFGGFLGLPKESFDDTFDPFGDLLRGKFYRVLDPSQFCFFWSSGLVGDPTPLEETVESDSERGE</sequence>
<evidence type="ECO:0000313" key="2">
    <source>
        <dbReference type="EMBL" id="MQL96274.1"/>
    </source>
</evidence>
<proteinExistence type="predicted"/>
<gene>
    <name evidence="2" type="ORF">Taro_028944</name>
</gene>
<dbReference type="EMBL" id="NMUH01001896">
    <property type="protein sequence ID" value="MQL96274.1"/>
    <property type="molecule type" value="Genomic_DNA"/>
</dbReference>
<feature type="region of interest" description="Disordered" evidence="1">
    <location>
        <begin position="78"/>
        <end position="133"/>
    </location>
</feature>
<keyword evidence="3" id="KW-1185">Reference proteome</keyword>